<feature type="region of interest" description="Disordered" evidence="17">
    <location>
        <begin position="1"/>
        <end position="61"/>
    </location>
</feature>
<dbReference type="FunFam" id="1.25.10.10:FF:000071">
    <property type="entry name" value="Coatomer subunit gamma"/>
    <property type="match status" value="1"/>
</dbReference>
<feature type="domain" description="Coatomer gamma subunit appendage Ig-like subdomain" evidence="21">
    <location>
        <begin position="1555"/>
        <end position="1703"/>
    </location>
</feature>
<feature type="transmembrane region" description="Helical" evidence="18">
    <location>
        <begin position="570"/>
        <end position="597"/>
    </location>
</feature>
<dbReference type="Pfam" id="PF01644">
    <property type="entry name" value="Chitin_synth_1"/>
    <property type="match status" value="1"/>
</dbReference>
<evidence type="ECO:0000256" key="16">
    <source>
        <dbReference type="ARBA" id="ARBA00081297"/>
    </source>
</evidence>
<dbReference type="EMBL" id="JACAZH010000033">
    <property type="protein sequence ID" value="KAF7337660.1"/>
    <property type="molecule type" value="Genomic_DNA"/>
</dbReference>
<dbReference type="InterPro" id="IPR013040">
    <property type="entry name" value="Coatomer_gsu_app_Ig-like_dom"/>
</dbReference>
<dbReference type="InterPro" id="IPR037067">
    <property type="entry name" value="Coatomer_gsu_app_sf"/>
</dbReference>
<feature type="region of interest" description="Disordered" evidence="17">
    <location>
        <begin position="76"/>
        <end position="133"/>
    </location>
</feature>
<evidence type="ECO:0000313" key="23">
    <source>
        <dbReference type="EMBL" id="KAF7337660.1"/>
    </source>
</evidence>
<dbReference type="Pfam" id="PF08752">
    <property type="entry name" value="COP-gamma_platf"/>
    <property type="match status" value="1"/>
</dbReference>
<comment type="subcellular location">
    <subcellularLocation>
        <location evidence="2">Cytoplasmic vesicle</location>
        <location evidence="2">COPI-coated vesicle membrane</location>
        <topology evidence="2">Peripheral membrane protein</topology>
        <orientation evidence="2">Cytoplasmic side</orientation>
    </subcellularLocation>
    <subcellularLocation>
        <location evidence="1">Golgi apparatus membrane</location>
        <topology evidence="1">Peripheral membrane protein</topology>
        <orientation evidence="1">Cytoplasmic side</orientation>
    </subcellularLocation>
</comment>
<dbReference type="InterPro" id="IPR011989">
    <property type="entry name" value="ARM-like"/>
</dbReference>
<name>A0A8H7CHJ5_9AGAR</name>
<dbReference type="GO" id="GO:0006886">
    <property type="term" value="P:intracellular protein transport"/>
    <property type="evidence" value="ECO:0007669"/>
    <property type="project" value="InterPro"/>
</dbReference>
<feature type="compositionally biased region" description="Polar residues" evidence="17">
    <location>
        <begin position="76"/>
        <end position="104"/>
    </location>
</feature>
<feature type="domain" description="Coatomer subunit gamma C-terminal" evidence="22">
    <location>
        <begin position="1706"/>
        <end position="1820"/>
    </location>
</feature>
<keyword evidence="18" id="KW-0812">Transmembrane</keyword>
<dbReference type="SUPFAM" id="SSF48371">
    <property type="entry name" value="ARM repeat"/>
    <property type="match status" value="1"/>
</dbReference>
<keyword evidence="6" id="KW-0597">Phosphoprotein</keyword>
<comment type="caution">
    <text evidence="23">The sequence shown here is derived from an EMBL/GenBank/DDBJ whole genome shotgun (WGS) entry which is preliminary data.</text>
</comment>
<keyword evidence="14" id="KW-0968">Cytoplasmic vesicle</keyword>
<comment type="similarity">
    <text evidence="3">Belongs to the COPG family.</text>
</comment>
<proteinExistence type="inferred from homology"/>
<feature type="region of interest" description="Disordered" evidence="17">
    <location>
        <begin position="1522"/>
        <end position="1553"/>
    </location>
</feature>
<accession>A0A8H7CHJ5</accession>
<keyword evidence="13" id="KW-0961">Cell wall biogenesis/degradation</keyword>
<dbReference type="Gene3D" id="2.60.40.1480">
    <property type="entry name" value="Coatomer, gamma subunit, appendage domain"/>
    <property type="match status" value="1"/>
</dbReference>
<reference evidence="23" key="1">
    <citation type="submission" date="2020-05" db="EMBL/GenBank/DDBJ databases">
        <title>Mycena genomes resolve the evolution of fungal bioluminescence.</title>
        <authorList>
            <person name="Tsai I.J."/>
        </authorList>
    </citation>
    <scope>NUCLEOTIDE SEQUENCE</scope>
    <source>
        <strain evidence="23">160909Yilan</strain>
    </source>
</reference>
<evidence type="ECO:0000256" key="4">
    <source>
        <dbReference type="ARBA" id="ARBA00022448"/>
    </source>
</evidence>
<evidence type="ECO:0000259" key="20">
    <source>
        <dbReference type="Pfam" id="PF08407"/>
    </source>
</evidence>
<keyword evidence="11" id="KW-0333">Golgi apparatus</keyword>
<evidence type="ECO:0000256" key="5">
    <source>
        <dbReference type="ARBA" id="ARBA00022490"/>
    </source>
</evidence>
<evidence type="ECO:0000256" key="15">
    <source>
        <dbReference type="ARBA" id="ARBA00025536"/>
    </source>
</evidence>
<gene>
    <name evidence="23" type="ORF">MSAN_02239500</name>
</gene>
<dbReference type="Pfam" id="PF08407">
    <property type="entry name" value="Chitin_synth_1N"/>
    <property type="match status" value="1"/>
</dbReference>
<dbReference type="FunFam" id="3.30.310.10:FF:000008">
    <property type="entry name" value="Coatomer subunit gamma"/>
    <property type="match status" value="1"/>
</dbReference>
<dbReference type="Proteomes" id="UP000623467">
    <property type="component" value="Unassembled WGS sequence"/>
</dbReference>
<evidence type="ECO:0000313" key="24">
    <source>
        <dbReference type="Proteomes" id="UP000623467"/>
    </source>
</evidence>
<dbReference type="PANTHER" id="PTHR10261:SF0">
    <property type="entry name" value="COATOMER SUBUNIT GAMMA-2"/>
    <property type="match status" value="1"/>
</dbReference>
<evidence type="ECO:0000256" key="14">
    <source>
        <dbReference type="ARBA" id="ARBA00023329"/>
    </source>
</evidence>
<dbReference type="InterPro" id="IPR016024">
    <property type="entry name" value="ARM-type_fold"/>
</dbReference>
<feature type="domain" description="Chitin synthase N-terminal" evidence="20">
    <location>
        <begin position="149"/>
        <end position="213"/>
    </location>
</feature>
<feature type="transmembrane region" description="Helical" evidence="18">
    <location>
        <begin position="643"/>
        <end position="671"/>
    </location>
</feature>
<feature type="compositionally biased region" description="Low complexity" evidence="17">
    <location>
        <begin position="22"/>
        <end position="61"/>
    </location>
</feature>
<keyword evidence="10 18" id="KW-1133">Transmembrane helix</keyword>
<dbReference type="Gene3D" id="1.25.10.10">
    <property type="entry name" value="Leucine-rich Repeat Variant"/>
    <property type="match status" value="2"/>
</dbReference>
<dbReference type="PANTHER" id="PTHR10261">
    <property type="entry name" value="COATOMER SUBUNIT GAMMA"/>
    <property type="match status" value="1"/>
</dbReference>
<dbReference type="CDD" id="cd04190">
    <property type="entry name" value="Chitin_synth_C"/>
    <property type="match status" value="1"/>
</dbReference>
<feature type="transmembrane region" description="Helical" evidence="18">
    <location>
        <begin position="530"/>
        <end position="549"/>
    </location>
</feature>
<evidence type="ECO:0000259" key="21">
    <source>
        <dbReference type="Pfam" id="PF08752"/>
    </source>
</evidence>
<evidence type="ECO:0000256" key="11">
    <source>
        <dbReference type="ARBA" id="ARBA00023034"/>
    </source>
</evidence>
<dbReference type="GO" id="GO:0009306">
    <property type="term" value="P:protein secretion"/>
    <property type="evidence" value="ECO:0007669"/>
    <property type="project" value="TreeGrafter"/>
</dbReference>
<dbReference type="GO" id="GO:0005793">
    <property type="term" value="C:endoplasmic reticulum-Golgi intermediate compartment"/>
    <property type="evidence" value="ECO:0007669"/>
    <property type="project" value="TreeGrafter"/>
</dbReference>
<feature type="transmembrane region" description="Helical" evidence="18">
    <location>
        <begin position="723"/>
        <end position="743"/>
    </location>
</feature>
<dbReference type="SUPFAM" id="SSF55711">
    <property type="entry name" value="Subdomain of clathrin and coatomer appendage domain"/>
    <property type="match status" value="1"/>
</dbReference>
<dbReference type="SUPFAM" id="SSF53448">
    <property type="entry name" value="Nucleotide-diphospho-sugar transferases"/>
    <property type="match status" value="1"/>
</dbReference>
<dbReference type="InterPro" id="IPR013616">
    <property type="entry name" value="Chitin_synth_N"/>
</dbReference>
<evidence type="ECO:0000256" key="17">
    <source>
        <dbReference type="SAM" id="MobiDB-lite"/>
    </source>
</evidence>
<dbReference type="Pfam" id="PF01602">
    <property type="entry name" value="Adaptin_N"/>
    <property type="match status" value="1"/>
</dbReference>
<evidence type="ECO:0000256" key="6">
    <source>
        <dbReference type="ARBA" id="ARBA00022553"/>
    </source>
</evidence>
<evidence type="ECO:0000256" key="7">
    <source>
        <dbReference type="ARBA" id="ARBA00022737"/>
    </source>
</evidence>
<sequence length="1822" mass="201803">MAYRQNNDPYYAQQQLHRQASQPYQQQDQYYDTPQQPMRQASQPYQQPASQPHYQQPQYNQHDQFSNGHVVADYSDSSWDKSYQQSFSDSQTHLDPYGMSQTSIPPVPQMPYAPASNYPPQRPGMPYQQGSGYGSQYSAVHEKMMKRRSVRQVELVQGNLVLDMPVPTHIVPAGKANIEEFSKMRYTAATCDPDDFMRSKYSLRPYLYNRQTEIFIVMTMYNEDEVLFCRTMNSVLKNVAHLCGRDRSSTWGAEGWKKVVVCVVSDGRTKINKRTLQVLSLMGCYQDGISKDTVGGKDVTAHIFEYTTNVIATANGEVSQNTCPVQILFCLKEQNKKKLNSHRWFFNAFGPLLKPNVCVLLDVGTKPTSTSIYELWKCFDKHPNVGGACGEICVDTGRGCSLLLTSPLAASQNFEYKMSNVLDKPLESVFGYISVLPGAFSAYRYRALLNGPDGKGPLASYFKGEAMHGGGVASAGLFERNMYLAEDRILCFEIVTKKREGWVLKYVKSAKASTDVPTSVAEFISQRRRWLNGSLFASIHATIFWFRIWTSGQNFFRKIALQIEFIYNGIQLVFTWTAIANFYLAFFFLVGSATASTGEDDAFNFLSKGAGTDVFEIFLKLYIALLFVVTVCSLGNRPQGSKFIYISAIVLFGLCNIITLWCAGFTVWLSVRSLTLDQWKHIGNVIETNATFRDIVISLMATYGLYFISSFMHLEPWHMFTSFIQYMFFLPSYVNILMMVTMVRRRTLGGAKKVKGDDGKEMMEVEIVTAREDVDQLWNASRSALRIPPPEQKEHRDAATKQTDHDRNSRTNVVLAWVGTNMLMIVAFTSTAFNNFVAQYVKTSGDSTFNPYLQFLFFALAGLSAVRFTEGCTKLCTATYFDHVHDSARNFAAAEMSFAMAFSKKEDESGLSSYYNNKTTIIQEARVFNESPISPRKCRALLTRIVYLLYVGETFSTQESTTLFFGTTKLFQHKDSALRQAVYLAIKELATTAEDVIMVTSSIMKDMQPNSEVIYRPNAIRALCRIIDPSMAQGVERFFKAAIVDKNPSISSAALVSAYHLFPHAKDVVKRWVNEAQEAVNAKSQGYFGSVSTGSSFFGGGSSQSSAQTVPSSSNITQYHALGLLYLIRQQDRMAVTKMIQQLGGGKSGAGTTLKNAMALCMLIRYAAKVMEEDPNVQRQMVELLEGWLRHKSDMVNFEAARVICEMKNVTAAQLTKSIAVMQLFLSSPKPVLKFAATRTLAALALSHPQSVATCNVDLENLITDPNRSVATYAITTLLKTGNEASVDRLIKQITGFMAEISDEFKVIIVEAIRSLCLKFPAKHAAMLTFLSGVLRDEGGYDFKRAVVEAIFDMIKFIGECKEQALSHLCEFIEDCEFTKLSVRILHLLGIEGPKSSQPARYIRFIYNRVVLENAPVRAAAVASLAKFGVNSADVKLNNSIAVLLNRCLDDVDDEVRDRAAMYLKVFKTQTLVQPYIKEDSVLSLAALEAKLVSYVKDGAAAAQPFDVSTIPKISRAQAAAESARPSTLDTIGVPAAKKTSSSPPPPTAAETQSAYVEALASVPAFAGYGAVLNSSAKPLPLTESETEYQVTCVKHIFKEHIVFQFNVSNTLPDTVLEQVTMAMQTEDAGLTQDFVLPIASLSAATSPGIAYVSFTRDEPEDYATATFQCTLQFVSKELDPSTGEPEAEGYEDEYQIEEVELSAGGDYIVPSYTAFGAEWDRLKAGPSVTETFGLGASVESLKAACDSIIEVLNMEPLGGTEIPTSSSVHTLQLSGLVIGGAGKVLVRCRMTFSQGVGVTLELGVRAEKQDVCQLVVSAVGG</sequence>
<dbReference type="GO" id="GO:0071555">
    <property type="term" value="P:cell wall organization"/>
    <property type="evidence" value="ECO:0007669"/>
    <property type="project" value="UniProtKB-KW"/>
</dbReference>
<evidence type="ECO:0000256" key="3">
    <source>
        <dbReference type="ARBA" id="ARBA00010720"/>
    </source>
</evidence>
<feature type="transmembrane region" description="Helical" evidence="18">
    <location>
        <begin position="814"/>
        <end position="837"/>
    </location>
</feature>
<feature type="compositionally biased region" description="Polar residues" evidence="17">
    <location>
        <begin position="1"/>
        <end position="21"/>
    </location>
</feature>
<keyword evidence="7" id="KW-0677">Repeat</keyword>
<keyword evidence="12 18" id="KW-0472">Membrane</keyword>
<dbReference type="InterPro" id="IPR013041">
    <property type="entry name" value="Clathrin_app_Ig-like_sf"/>
</dbReference>
<dbReference type="InterPro" id="IPR012295">
    <property type="entry name" value="TBP_dom_sf"/>
</dbReference>
<dbReference type="FunFam" id="1.25.10.10:FF:000046">
    <property type="entry name" value="Coatomer subunit gamma"/>
    <property type="match status" value="1"/>
</dbReference>
<dbReference type="GO" id="GO:0030126">
    <property type="term" value="C:COPI vesicle coat"/>
    <property type="evidence" value="ECO:0007669"/>
    <property type="project" value="InterPro"/>
</dbReference>
<evidence type="ECO:0000256" key="10">
    <source>
        <dbReference type="ARBA" id="ARBA00022989"/>
    </source>
</evidence>
<dbReference type="InterPro" id="IPR002553">
    <property type="entry name" value="Clathrin/coatomer_adapt-like_N"/>
</dbReference>
<evidence type="ECO:0000259" key="22">
    <source>
        <dbReference type="Pfam" id="PF16381"/>
    </source>
</evidence>
<evidence type="ECO:0000256" key="12">
    <source>
        <dbReference type="ARBA" id="ARBA00023136"/>
    </source>
</evidence>
<evidence type="ECO:0000256" key="1">
    <source>
        <dbReference type="ARBA" id="ARBA00004255"/>
    </source>
</evidence>
<evidence type="ECO:0000256" key="9">
    <source>
        <dbReference type="ARBA" id="ARBA00022927"/>
    </source>
</evidence>
<dbReference type="OrthoDB" id="1074925at2759"/>
<feature type="domain" description="Clathrin/coatomer adaptor adaptin-like N-terminal" evidence="19">
    <location>
        <begin position="918"/>
        <end position="1469"/>
    </location>
</feature>
<dbReference type="SUPFAM" id="SSF49348">
    <property type="entry name" value="Clathrin adaptor appendage domain"/>
    <property type="match status" value="1"/>
</dbReference>
<evidence type="ECO:0000256" key="13">
    <source>
        <dbReference type="ARBA" id="ARBA00023316"/>
    </source>
</evidence>
<feature type="transmembrane region" description="Helical" evidence="18">
    <location>
        <begin position="617"/>
        <end position="636"/>
    </location>
</feature>
<dbReference type="FunFam" id="2.60.40.1480:FF:000001">
    <property type="entry name" value="Coatomer subunit gamma"/>
    <property type="match status" value="1"/>
</dbReference>
<dbReference type="InterPro" id="IPR009028">
    <property type="entry name" value="Coatomer/calthrin_app_sub_C"/>
</dbReference>
<dbReference type="Pfam" id="PF16381">
    <property type="entry name" value="Coatomer_g_Cpla"/>
    <property type="match status" value="1"/>
</dbReference>
<keyword evidence="9" id="KW-0653">Protein transport</keyword>
<evidence type="ECO:0000256" key="2">
    <source>
        <dbReference type="ARBA" id="ARBA00004347"/>
    </source>
</evidence>
<keyword evidence="8" id="KW-0931">ER-Golgi transport</keyword>
<dbReference type="InterPro" id="IPR029044">
    <property type="entry name" value="Nucleotide-diphossugar_trans"/>
</dbReference>
<dbReference type="GO" id="GO:0004100">
    <property type="term" value="F:chitin synthase activity"/>
    <property type="evidence" value="ECO:0007669"/>
    <property type="project" value="InterPro"/>
</dbReference>
<dbReference type="GO" id="GO:0005783">
    <property type="term" value="C:endoplasmic reticulum"/>
    <property type="evidence" value="ECO:0007669"/>
    <property type="project" value="TreeGrafter"/>
</dbReference>
<dbReference type="Gene3D" id="3.30.310.10">
    <property type="entry name" value="TATA-Binding Protein"/>
    <property type="match status" value="1"/>
</dbReference>
<protein>
    <recommendedName>
        <fullName evidence="16">Gamma-coat protein</fullName>
    </recommendedName>
</protein>
<dbReference type="GO" id="GO:0005198">
    <property type="term" value="F:structural molecule activity"/>
    <property type="evidence" value="ECO:0007669"/>
    <property type="project" value="InterPro"/>
</dbReference>
<dbReference type="GO" id="GO:0000139">
    <property type="term" value="C:Golgi membrane"/>
    <property type="evidence" value="ECO:0007669"/>
    <property type="project" value="UniProtKB-SubCell"/>
</dbReference>
<dbReference type="InterPro" id="IPR032154">
    <property type="entry name" value="Coatomer_g_Cpla"/>
</dbReference>
<organism evidence="23 24">
    <name type="scientific">Mycena sanguinolenta</name>
    <dbReference type="NCBI Taxonomy" id="230812"/>
    <lineage>
        <taxon>Eukaryota</taxon>
        <taxon>Fungi</taxon>
        <taxon>Dikarya</taxon>
        <taxon>Basidiomycota</taxon>
        <taxon>Agaricomycotina</taxon>
        <taxon>Agaricomycetes</taxon>
        <taxon>Agaricomycetidae</taxon>
        <taxon>Agaricales</taxon>
        <taxon>Marasmiineae</taxon>
        <taxon>Mycenaceae</taxon>
        <taxon>Mycena</taxon>
    </lineage>
</organism>
<keyword evidence="4" id="KW-0813">Transport</keyword>
<dbReference type="InterPro" id="IPR017106">
    <property type="entry name" value="Coatomer_gsu"/>
</dbReference>
<evidence type="ECO:0000256" key="18">
    <source>
        <dbReference type="SAM" id="Phobius"/>
    </source>
</evidence>
<keyword evidence="24" id="KW-1185">Reference proteome</keyword>
<dbReference type="GO" id="GO:0006891">
    <property type="term" value="P:intra-Golgi vesicle-mediated transport"/>
    <property type="evidence" value="ECO:0007669"/>
    <property type="project" value="TreeGrafter"/>
</dbReference>
<keyword evidence="5" id="KW-0963">Cytoplasm</keyword>
<evidence type="ECO:0000256" key="8">
    <source>
        <dbReference type="ARBA" id="ARBA00022892"/>
    </source>
</evidence>
<dbReference type="GO" id="GO:0006888">
    <property type="term" value="P:endoplasmic reticulum to Golgi vesicle-mediated transport"/>
    <property type="evidence" value="ECO:0007669"/>
    <property type="project" value="TreeGrafter"/>
</dbReference>
<evidence type="ECO:0000259" key="19">
    <source>
        <dbReference type="Pfam" id="PF01602"/>
    </source>
</evidence>
<comment type="function">
    <text evidence="15">The coatomer is a cytosolic protein complex that binds to dilysine motifs and reversibly associates with Golgi non-clathrin-coated vesicles, which further mediate biosynthetic protein transport from the ER, via the Golgi up to the trans Golgi network. Coatomer complex is required for budding from Golgi membranes, and is essential for the retrograde Golgi-to-ER transport of dilysine-tagged proteins.</text>
</comment>